<evidence type="ECO:0000256" key="8">
    <source>
        <dbReference type="ARBA" id="ARBA00023015"/>
    </source>
</evidence>
<dbReference type="Gene3D" id="1.10.10.60">
    <property type="entry name" value="Homeodomain-like"/>
    <property type="match status" value="1"/>
</dbReference>
<feature type="domain" description="HTH araC/xylS-type" evidence="14">
    <location>
        <begin position="90"/>
        <end position="190"/>
    </location>
</feature>
<dbReference type="GO" id="GO:0003677">
    <property type="term" value="F:DNA binding"/>
    <property type="evidence" value="ECO:0007669"/>
    <property type="project" value="UniProtKB-KW"/>
</dbReference>
<dbReference type="InterPro" id="IPR018062">
    <property type="entry name" value="HTH_AraC-typ_CS"/>
</dbReference>
<keyword evidence="11" id="KW-0804">Transcription</keyword>
<dbReference type="NCBIfam" id="TIGR00589">
    <property type="entry name" value="ogt"/>
    <property type="match status" value="1"/>
</dbReference>
<dbReference type="EMBL" id="WOTB01000003">
    <property type="protein sequence ID" value="NHN83713.1"/>
    <property type="molecule type" value="Genomic_DNA"/>
</dbReference>
<dbReference type="InterPro" id="IPR036388">
    <property type="entry name" value="WH-like_DNA-bd_sf"/>
</dbReference>
<reference evidence="15 16" key="1">
    <citation type="journal article" date="2020" name="Int. J. Syst. Evol. Microbiol.">
        <title>Novel acetic acid bacteria from cider fermentations: Acetobacter conturbans sp. nov. and Acetobacter fallax sp. nov.</title>
        <authorList>
            <person name="Sombolestani A.S."/>
            <person name="Cleenwerck I."/>
            <person name="Cnockaert M."/>
            <person name="Borremans W."/>
            <person name="Wieme A.D."/>
            <person name="De Vuyst L."/>
            <person name="Vandamme P."/>
        </authorList>
    </citation>
    <scope>NUCLEOTIDE SEQUENCE [LARGE SCALE GENOMIC DNA]</scope>
    <source>
        <strain evidence="15 16">LMG 30640</strain>
    </source>
</reference>
<dbReference type="CDD" id="cd06445">
    <property type="entry name" value="ATase"/>
    <property type="match status" value="1"/>
</dbReference>
<gene>
    <name evidence="15" type="primary">ada</name>
    <name evidence="15" type="ORF">GOB93_03535</name>
</gene>
<evidence type="ECO:0000256" key="13">
    <source>
        <dbReference type="ARBA" id="ARBA00049348"/>
    </source>
</evidence>
<dbReference type="Gene3D" id="3.30.160.70">
    <property type="entry name" value="Methylated DNA-protein cysteine methyltransferase domain"/>
    <property type="match status" value="1"/>
</dbReference>
<dbReference type="InterPro" id="IPR018060">
    <property type="entry name" value="HTH_AraC"/>
</dbReference>
<dbReference type="PROSITE" id="PS00041">
    <property type="entry name" value="HTH_ARAC_FAMILY_1"/>
    <property type="match status" value="1"/>
</dbReference>
<dbReference type="PANTHER" id="PTHR10815:SF14">
    <property type="entry name" value="BIFUNCTIONAL TRANSCRIPTIONAL ACTIVATOR_DNA REPAIR ENZYME ADA"/>
    <property type="match status" value="1"/>
</dbReference>
<keyword evidence="9 15" id="KW-0238">DNA-binding</keyword>
<dbReference type="InterPro" id="IPR016221">
    <property type="entry name" value="Bifunct_regulatory_prot_Ada"/>
</dbReference>
<dbReference type="SMART" id="SM00342">
    <property type="entry name" value="HTH_ARAC"/>
    <property type="match status" value="1"/>
</dbReference>
<accession>A0ABX0JLU0</accession>
<keyword evidence="10" id="KW-0010">Activator</keyword>
<keyword evidence="5" id="KW-0479">Metal-binding</keyword>
<dbReference type="SUPFAM" id="SSF46767">
    <property type="entry name" value="Methylated DNA-protein cysteine methyltransferase, C-terminal domain"/>
    <property type="match status" value="1"/>
</dbReference>
<organism evidence="15 16">
    <name type="scientific">Acetobacter musti</name>
    <dbReference type="NCBI Taxonomy" id="864732"/>
    <lineage>
        <taxon>Bacteria</taxon>
        <taxon>Pseudomonadati</taxon>
        <taxon>Pseudomonadota</taxon>
        <taxon>Alphaproteobacteria</taxon>
        <taxon>Acetobacterales</taxon>
        <taxon>Acetobacteraceae</taxon>
        <taxon>Acetobacter</taxon>
    </lineage>
</organism>
<dbReference type="Gene3D" id="3.40.10.10">
    <property type="entry name" value="DNA Methylphosphotriester Repair Domain"/>
    <property type="match status" value="1"/>
</dbReference>
<keyword evidence="3 15" id="KW-0489">Methyltransferase</keyword>
<keyword evidence="7" id="KW-0862">Zinc</keyword>
<evidence type="ECO:0000256" key="3">
    <source>
        <dbReference type="ARBA" id="ARBA00022603"/>
    </source>
</evidence>
<evidence type="ECO:0000313" key="16">
    <source>
        <dbReference type="Proteomes" id="UP000635278"/>
    </source>
</evidence>
<dbReference type="PROSITE" id="PS01124">
    <property type="entry name" value="HTH_ARAC_FAMILY_2"/>
    <property type="match status" value="1"/>
</dbReference>
<dbReference type="Proteomes" id="UP000635278">
    <property type="component" value="Unassembled WGS sequence"/>
</dbReference>
<comment type="catalytic activity">
    <reaction evidence="1">
        <text>a 4-O-methyl-thymidine in DNA + L-cysteinyl-[protein] = a thymidine in DNA + S-methyl-L-cysteinyl-[protein]</text>
        <dbReference type="Rhea" id="RHEA:53428"/>
        <dbReference type="Rhea" id="RHEA-COMP:10131"/>
        <dbReference type="Rhea" id="RHEA-COMP:10132"/>
        <dbReference type="Rhea" id="RHEA-COMP:13555"/>
        <dbReference type="Rhea" id="RHEA-COMP:13556"/>
        <dbReference type="ChEBI" id="CHEBI:29950"/>
        <dbReference type="ChEBI" id="CHEBI:82612"/>
        <dbReference type="ChEBI" id="CHEBI:137386"/>
        <dbReference type="ChEBI" id="CHEBI:137387"/>
        <dbReference type="EC" id="2.1.1.63"/>
    </reaction>
</comment>
<dbReference type="SUPFAM" id="SSF46689">
    <property type="entry name" value="Homeodomain-like"/>
    <property type="match status" value="1"/>
</dbReference>
<evidence type="ECO:0000256" key="9">
    <source>
        <dbReference type="ARBA" id="ARBA00023125"/>
    </source>
</evidence>
<keyword evidence="12" id="KW-0234">DNA repair</keyword>
<dbReference type="InterPro" id="IPR001497">
    <property type="entry name" value="MethylDNA_cys_MeTrfase_AS"/>
</dbReference>
<dbReference type="InterPro" id="IPR004026">
    <property type="entry name" value="Ada_DNA_repair_Zn-bd"/>
</dbReference>
<dbReference type="InterPro" id="IPR036217">
    <property type="entry name" value="MethylDNA_cys_MeTrfase_DNAb"/>
</dbReference>
<dbReference type="Gene3D" id="1.10.10.10">
    <property type="entry name" value="Winged helix-like DNA-binding domain superfamily/Winged helix DNA-binding domain"/>
    <property type="match status" value="1"/>
</dbReference>
<keyword evidence="16" id="KW-1185">Reference proteome</keyword>
<evidence type="ECO:0000256" key="2">
    <source>
        <dbReference type="ARBA" id="ARBA00001947"/>
    </source>
</evidence>
<dbReference type="InterPro" id="IPR014048">
    <property type="entry name" value="MethylDNA_cys_MeTrfase_DNA-bd"/>
</dbReference>
<evidence type="ECO:0000256" key="4">
    <source>
        <dbReference type="ARBA" id="ARBA00022679"/>
    </source>
</evidence>
<evidence type="ECO:0000256" key="12">
    <source>
        <dbReference type="ARBA" id="ARBA00023204"/>
    </source>
</evidence>
<keyword evidence="6" id="KW-0227">DNA damage</keyword>
<dbReference type="Pfam" id="PF01035">
    <property type="entry name" value="DNA_binding_1"/>
    <property type="match status" value="1"/>
</dbReference>
<dbReference type="Pfam" id="PF02805">
    <property type="entry name" value="Ada_Zn_binding"/>
    <property type="match status" value="1"/>
</dbReference>
<dbReference type="InterPro" id="IPR036631">
    <property type="entry name" value="MGMT_N_sf"/>
</dbReference>
<dbReference type="GO" id="GO:0032259">
    <property type="term" value="P:methylation"/>
    <property type="evidence" value="ECO:0007669"/>
    <property type="project" value="UniProtKB-KW"/>
</dbReference>
<keyword evidence="4" id="KW-0808">Transferase</keyword>
<dbReference type="Pfam" id="PF12833">
    <property type="entry name" value="HTH_18"/>
    <property type="match status" value="1"/>
</dbReference>
<comment type="cofactor">
    <cofactor evidence="2">
        <name>Zn(2+)</name>
        <dbReference type="ChEBI" id="CHEBI:29105"/>
    </cofactor>
</comment>
<evidence type="ECO:0000259" key="14">
    <source>
        <dbReference type="PROSITE" id="PS01124"/>
    </source>
</evidence>
<protein>
    <submittedName>
        <fullName evidence="15">Bifunctional DNA-binding transcriptional regulator/O6-methylguanine-DNA methyltransferase Ada</fullName>
    </submittedName>
</protein>
<dbReference type="GO" id="GO:0008168">
    <property type="term" value="F:methyltransferase activity"/>
    <property type="evidence" value="ECO:0007669"/>
    <property type="project" value="UniProtKB-KW"/>
</dbReference>
<sequence>MNRQKNAWPLPCPPIPEDPRLARIRDRDPTADGVFWYSVATTGVYCRPSCPSRHANPGNIRFHASPAEAHAAGFRPCQRCHPDETSFHHAALIEQACRSMDRAEIFPSLPDLARQAGLSPGHFHRLFRAATELTPAAYAQAVRADRARAALSTAETVTEAVYDSGFSSGGRFYERAGSMFGMTPTSWRAGGKGETIRFSLGTCSLGAILIASTERGLCSVLLGDDPQSLSADLRRRFPNALLTGSDPVYDRIAAQVIACIENGTMPDLPLDLRGTIFRQHVWAALRDIPSGATTTYAELAARLGSPGASRAVGSACAANPLAVIVPCHRVVRRSGDLAGYRWGLARKRALLDREAVPEPCPESDTDR</sequence>
<name>A0ABX0JLU0_9PROT</name>
<dbReference type="SUPFAM" id="SSF53155">
    <property type="entry name" value="Methylated DNA-protein cysteine methyltransferase domain"/>
    <property type="match status" value="1"/>
</dbReference>
<evidence type="ECO:0000256" key="7">
    <source>
        <dbReference type="ARBA" id="ARBA00022833"/>
    </source>
</evidence>
<dbReference type="PROSITE" id="PS00374">
    <property type="entry name" value="MGMT"/>
    <property type="match status" value="1"/>
</dbReference>
<evidence type="ECO:0000313" key="15">
    <source>
        <dbReference type="EMBL" id="NHN83713.1"/>
    </source>
</evidence>
<evidence type="ECO:0000256" key="5">
    <source>
        <dbReference type="ARBA" id="ARBA00022723"/>
    </source>
</evidence>
<evidence type="ECO:0000256" key="1">
    <source>
        <dbReference type="ARBA" id="ARBA00001286"/>
    </source>
</evidence>
<comment type="catalytic activity">
    <reaction evidence="13">
        <text>a 6-O-methyl-2'-deoxyguanosine in DNA + L-cysteinyl-[protein] = S-methyl-L-cysteinyl-[protein] + a 2'-deoxyguanosine in DNA</text>
        <dbReference type="Rhea" id="RHEA:24000"/>
        <dbReference type="Rhea" id="RHEA-COMP:10131"/>
        <dbReference type="Rhea" id="RHEA-COMP:10132"/>
        <dbReference type="Rhea" id="RHEA-COMP:11367"/>
        <dbReference type="Rhea" id="RHEA-COMP:11368"/>
        <dbReference type="ChEBI" id="CHEBI:29950"/>
        <dbReference type="ChEBI" id="CHEBI:82612"/>
        <dbReference type="ChEBI" id="CHEBI:85445"/>
        <dbReference type="ChEBI" id="CHEBI:85448"/>
        <dbReference type="EC" id="2.1.1.63"/>
    </reaction>
</comment>
<evidence type="ECO:0000256" key="6">
    <source>
        <dbReference type="ARBA" id="ARBA00022763"/>
    </source>
</evidence>
<dbReference type="InterPro" id="IPR009057">
    <property type="entry name" value="Homeodomain-like_sf"/>
</dbReference>
<evidence type="ECO:0000256" key="10">
    <source>
        <dbReference type="ARBA" id="ARBA00023159"/>
    </source>
</evidence>
<dbReference type="NCBIfam" id="NF011964">
    <property type="entry name" value="PRK15435.1"/>
    <property type="match status" value="1"/>
</dbReference>
<dbReference type="SUPFAM" id="SSF57884">
    <property type="entry name" value="Ada DNA repair protein, N-terminal domain (N-Ada 10)"/>
    <property type="match status" value="1"/>
</dbReference>
<dbReference type="PANTHER" id="PTHR10815">
    <property type="entry name" value="METHYLATED-DNA--PROTEIN-CYSTEINE METHYLTRANSFERASE"/>
    <property type="match status" value="1"/>
</dbReference>
<evidence type="ECO:0000256" key="11">
    <source>
        <dbReference type="ARBA" id="ARBA00023163"/>
    </source>
</evidence>
<keyword evidence="8" id="KW-0805">Transcription regulation</keyword>
<proteinExistence type="predicted"/>
<dbReference type="InterPro" id="IPR035451">
    <property type="entry name" value="Ada-like_dom_sf"/>
</dbReference>
<comment type="caution">
    <text evidence="15">The sequence shown here is derived from an EMBL/GenBank/DDBJ whole genome shotgun (WGS) entry which is preliminary data.</text>
</comment>
<dbReference type="PIRSF" id="PIRSF000409">
    <property type="entry name" value="Ada"/>
    <property type="match status" value="1"/>
</dbReference>